<protein>
    <submittedName>
        <fullName evidence="1">Acyl-CoA dehydrogenase</fullName>
    </submittedName>
</protein>
<dbReference type="PANTHER" id="PTHR28152">
    <property type="entry name" value="HYDROXYACYL-THIOESTER DEHYDRATASE TYPE 2, MITOCHONDRIAL"/>
    <property type="match status" value="1"/>
</dbReference>
<dbReference type="Gene3D" id="3.10.129.10">
    <property type="entry name" value="Hotdog Thioesterase"/>
    <property type="match status" value="1"/>
</dbReference>
<dbReference type="RefSeq" id="WP_258856860.1">
    <property type="nucleotide sequence ID" value="NZ_JANUGV010000003.1"/>
</dbReference>
<dbReference type="InterPro" id="IPR029069">
    <property type="entry name" value="HotDog_dom_sf"/>
</dbReference>
<evidence type="ECO:0000313" key="1">
    <source>
        <dbReference type="EMBL" id="MCS0609196.1"/>
    </source>
</evidence>
<keyword evidence="2" id="KW-1185">Reference proteome</keyword>
<organism evidence="1 2">
    <name type="scientific">Massilia solisilvae</name>
    <dbReference type="NCBI Taxonomy" id="1811225"/>
    <lineage>
        <taxon>Bacteria</taxon>
        <taxon>Pseudomonadati</taxon>
        <taxon>Pseudomonadota</taxon>
        <taxon>Betaproteobacteria</taxon>
        <taxon>Burkholderiales</taxon>
        <taxon>Oxalobacteraceae</taxon>
        <taxon>Telluria group</taxon>
        <taxon>Massilia</taxon>
    </lineage>
</organism>
<name>A0ABT2BLB1_9BURK</name>
<dbReference type="SUPFAM" id="SSF54637">
    <property type="entry name" value="Thioesterase/thiol ester dehydrase-isomerase"/>
    <property type="match status" value="1"/>
</dbReference>
<evidence type="ECO:0000313" key="2">
    <source>
        <dbReference type="Proteomes" id="UP001205861"/>
    </source>
</evidence>
<dbReference type="Proteomes" id="UP001205861">
    <property type="component" value="Unassembled WGS sequence"/>
</dbReference>
<gene>
    <name evidence="1" type="ORF">NX773_13570</name>
</gene>
<dbReference type="EMBL" id="JANUGV010000003">
    <property type="protein sequence ID" value="MCS0609196.1"/>
    <property type="molecule type" value="Genomic_DNA"/>
</dbReference>
<reference evidence="1 2" key="1">
    <citation type="submission" date="2022-08" db="EMBL/GenBank/DDBJ databases">
        <title>Reclassification of Massilia species as members of the genera Telluria, Duganella, Pseudoduganella, Mokoshia gen. nov. and Zemynaea gen. nov. using orthogonal and non-orthogonal genome-based approaches.</title>
        <authorList>
            <person name="Bowman J.P."/>
        </authorList>
    </citation>
    <scope>NUCLEOTIDE SEQUENCE [LARGE SCALE GENOMIC DNA]</scope>
    <source>
        <strain evidence="1 2">JCM 31607</strain>
    </source>
</reference>
<sequence>MTADALDNSLLQQWVGKTETLETRVGATTANAMAATLDRSDTFKDGDALPPLWHWAYFWSAAPQSEIGPDGHPRRGGFLPPVPLPRRMWAGGRLSFAEPLPVEGVAARTSQVMSVTPKSGASGSLVFVTVKHELAHAGRVCVTEEHDIVYRPLPTPGAAAPAPKMAPLDAAWSRIVTPDPVLLFRYSALTFNGHRIHYDRSYVTKVEGYPGLIVHGPLIATLLADLLRRHMPDARMATFSFRAVGSLFDIEPFTLCGRPDADGRTVHLWAQNMRGELAMQAEATLA</sequence>
<accession>A0ABT2BLB1</accession>
<comment type="caution">
    <text evidence="1">The sequence shown here is derived from an EMBL/GenBank/DDBJ whole genome shotgun (WGS) entry which is preliminary data.</text>
</comment>
<dbReference type="InterPro" id="IPR052741">
    <property type="entry name" value="Mitochondrial_HTD2"/>
</dbReference>
<dbReference type="PANTHER" id="PTHR28152:SF1">
    <property type="entry name" value="HYDROXYACYL-THIOESTER DEHYDRATASE TYPE 2, MITOCHONDRIAL"/>
    <property type="match status" value="1"/>
</dbReference>
<proteinExistence type="predicted"/>